<gene>
    <name evidence="2" type="ORF">QO006_004082</name>
</gene>
<dbReference type="RefSeq" id="WP_307470083.1">
    <property type="nucleotide sequence ID" value="NZ_JAURUR010000039.1"/>
</dbReference>
<name>A0ABT9MJ58_9DEIO</name>
<accession>A0ABT9MJ58</accession>
<protein>
    <submittedName>
        <fullName evidence="2">Uncharacterized protein</fullName>
    </submittedName>
</protein>
<evidence type="ECO:0000313" key="3">
    <source>
        <dbReference type="Proteomes" id="UP001232163"/>
    </source>
</evidence>
<sequence length="193" mass="21156">MTRRLLPFLLVLAGSAQATVAPFGISLEATSAELQAMDSLYVPSLKAWVTDRPPRPDTRFEMVVINHSPRYGVCAVTGMQRLTSDDTGAGARDALDALRTELERAYGPAVPLDRLNAGSRLTGERQWLAGIAARERWYGASWHAELHDLPEELNAVILNVSTGKTTREVFVSVQYRAAAYDLCMADLKQPAGR</sequence>
<keyword evidence="1" id="KW-0732">Signal</keyword>
<feature type="signal peptide" evidence="1">
    <location>
        <begin position="1"/>
        <end position="18"/>
    </location>
</feature>
<keyword evidence="3" id="KW-1185">Reference proteome</keyword>
<organism evidence="2 3">
    <name type="scientific">Deinococcus enclensis</name>
    <dbReference type="NCBI Taxonomy" id="1049582"/>
    <lineage>
        <taxon>Bacteria</taxon>
        <taxon>Thermotogati</taxon>
        <taxon>Deinococcota</taxon>
        <taxon>Deinococci</taxon>
        <taxon>Deinococcales</taxon>
        <taxon>Deinococcaceae</taxon>
        <taxon>Deinococcus</taxon>
    </lineage>
</organism>
<evidence type="ECO:0000256" key="1">
    <source>
        <dbReference type="SAM" id="SignalP"/>
    </source>
</evidence>
<evidence type="ECO:0000313" key="2">
    <source>
        <dbReference type="EMBL" id="MDP9766615.1"/>
    </source>
</evidence>
<comment type="caution">
    <text evidence="2">The sequence shown here is derived from an EMBL/GenBank/DDBJ whole genome shotgun (WGS) entry which is preliminary data.</text>
</comment>
<reference evidence="2 3" key="1">
    <citation type="submission" date="2023-07" db="EMBL/GenBank/DDBJ databases">
        <title>Genomic Encyclopedia of Type Strains, Phase IV (KMG-IV): sequencing the most valuable type-strain genomes for metagenomic binning, comparative biology and taxonomic classification.</title>
        <authorList>
            <person name="Goeker M."/>
        </authorList>
    </citation>
    <scope>NUCLEOTIDE SEQUENCE [LARGE SCALE GENOMIC DNA]</scope>
    <source>
        <strain evidence="2 3">NIO-1023</strain>
    </source>
</reference>
<dbReference type="EMBL" id="JAURUR010000039">
    <property type="protein sequence ID" value="MDP9766615.1"/>
    <property type="molecule type" value="Genomic_DNA"/>
</dbReference>
<feature type="chain" id="PRO_5045605887" evidence="1">
    <location>
        <begin position="19"/>
        <end position="193"/>
    </location>
</feature>
<dbReference type="Proteomes" id="UP001232163">
    <property type="component" value="Unassembled WGS sequence"/>
</dbReference>
<proteinExistence type="predicted"/>